<accession>A0A225DRK5</accession>
<keyword evidence="2" id="KW-1185">Reference proteome</keyword>
<dbReference type="AlphaFoldDB" id="A0A225DRK5"/>
<gene>
    <name evidence="1" type="ORF">FRUB_03631</name>
</gene>
<organism evidence="1 2">
    <name type="scientific">Fimbriiglobus ruber</name>
    <dbReference type="NCBI Taxonomy" id="1908690"/>
    <lineage>
        <taxon>Bacteria</taxon>
        <taxon>Pseudomonadati</taxon>
        <taxon>Planctomycetota</taxon>
        <taxon>Planctomycetia</taxon>
        <taxon>Gemmatales</taxon>
        <taxon>Gemmataceae</taxon>
        <taxon>Fimbriiglobus</taxon>
    </lineage>
</organism>
<reference evidence="2" key="1">
    <citation type="submission" date="2017-06" db="EMBL/GenBank/DDBJ databases">
        <title>Genome analysis of Fimbriiglobus ruber SP5, the first member of the order Planctomycetales with confirmed chitinolytic capability.</title>
        <authorList>
            <person name="Ravin N.V."/>
            <person name="Rakitin A.L."/>
            <person name="Ivanova A.A."/>
            <person name="Beletsky A.V."/>
            <person name="Kulichevskaya I.S."/>
            <person name="Mardanov A.V."/>
            <person name="Dedysh S.N."/>
        </authorList>
    </citation>
    <scope>NUCLEOTIDE SEQUENCE [LARGE SCALE GENOMIC DNA]</scope>
    <source>
        <strain evidence="2">SP5</strain>
    </source>
</reference>
<protein>
    <submittedName>
        <fullName evidence="1">Uncharacterized protein</fullName>
    </submittedName>
</protein>
<dbReference type="Proteomes" id="UP000214646">
    <property type="component" value="Unassembled WGS sequence"/>
</dbReference>
<dbReference type="EMBL" id="NIDE01000004">
    <property type="protein sequence ID" value="OWK44032.1"/>
    <property type="molecule type" value="Genomic_DNA"/>
</dbReference>
<evidence type="ECO:0000313" key="1">
    <source>
        <dbReference type="EMBL" id="OWK44032.1"/>
    </source>
</evidence>
<sequence length="45" mass="5123">MLFDFVFPYVIFRPVGLPVVVASPSEWGYQGRNRDSDKIAVRPPV</sequence>
<comment type="caution">
    <text evidence="1">The sequence shown here is derived from an EMBL/GenBank/DDBJ whole genome shotgun (WGS) entry which is preliminary data.</text>
</comment>
<proteinExistence type="predicted"/>
<name>A0A225DRK5_9BACT</name>
<evidence type="ECO:0000313" key="2">
    <source>
        <dbReference type="Proteomes" id="UP000214646"/>
    </source>
</evidence>